<feature type="transmembrane region" description="Helical" evidence="7">
    <location>
        <begin position="464"/>
        <end position="481"/>
    </location>
</feature>
<dbReference type="EMBL" id="LAZR01002323">
    <property type="protein sequence ID" value="KKN31523.1"/>
    <property type="molecule type" value="Genomic_DNA"/>
</dbReference>
<keyword evidence="3" id="KW-1003">Cell membrane</keyword>
<evidence type="ECO:0000256" key="7">
    <source>
        <dbReference type="SAM" id="Phobius"/>
    </source>
</evidence>
<feature type="transmembrane region" description="Helical" evidence="7">
    <location>
        <begin position="384"/>
        <end position="405"/>
    </location>
</feature>
<feature type="transmembrane region" description="Helical" evidence="7">
    <location>
        <begin position="516"/>
        <end position="537"/>
    </location>
</feature>
<evidence type="ECO:0000256" key="2">
    <source>
        <dbReference type="ARBA" id="ARBA00022448"/>
    </source>
</evidence>
<comment type="caution">
    <text evidence="8">The sequence shown here is derived from an EMBL/GenBank/DDBJ whole genome shotgun (WGS) entry which is preliminary data.</text>
</comment>
<evidence type="ECO:0000256" key="4">
    <source>
        <dbReference type="ARBA" id="ARBA00022692"/>
    </source>
</evidence>
<accession>A0A0F9SQR6</accession>
<evidence type="ECO:0008006" key="9">
    <source>
        <dbReference type="Google" id="ProtNLM"/>
    </source>
</evidence>
<comment type="subcellular location">
    <subcellularLocation>
        <location evidence="1">Cell membrane</location>
        <topology evidence="1">Multi-pass membrane protein</topology>
    </subcellularLocation>
</comment>
<name>A0A0F9SQR6_9ZZZZ</name>
<proteinExistence type="predicted"/>
<dbReference type="PANTHER" id="PTHR30509">
    <property type="entry name" value="P-HYDROXYBENZOIC ACID EFFLUX PUMP SUBUNIT-RELATED"/>
    <property type="match status" value="1"/>
</dbReference>
<evidence type="ECO:0000313" key="8">
    <source>
        <dbReference type="EMBL" id="KKN31523.1"/>
    </source>
</evidence>
<protein>
    <recommendedName>
        <fullName evidence="9">Fusaric acid resistance protein conserved region</fullName>
    </recommendedName>
</protein>
<feature type="transmembrane region" description="Helical" evidence="7">
    <location>
        <begin position="21"/>
        <end position="39"/>
    </location>
</feature>
<feature type="transmembrane region" description="Helical" evidence="7">
    <location>
        <begin position="439"/>
        <end position="458"/>
    </location>
</feature>
<dbReference type="AlphaFoldDB" id="A0A0F9SQR6"/>
<keyword evidence="4 7" id="KW-0812">Transmembrane</keyword>
<dbReference type="GO" id="GO:0022857">
    <property type="term" value="F:transmembrane transporter activity"/>
    <property type="evidence" value="ECO:0007669"/>
    <property type="project" value="InterPro"/>
</dbReference>
<keyword evidence="5 7" id="KW-1133">Transmembrane helix</keyword>
<feature type="transmembrane region" description="Helical" evidence="7">
    <location>
        <begin position="74"/>
        <end position="91"/>
    </location>
</feature>
<dbReference type="Pfam" id="PF04632">
    <property type="entry name" value="FUSC"/>
    <property type="match status" value="1"/>
</dbReference>
<evidence type="ECO:0000256" key="5">
    <source>
        <dbReference type="ARBA" id="ARBA00022989"/>
    </source>
</evidence>
<reference evidence="8" key="1">
    <citation type="journal article" date="2015" name="Nature">
        <title>Complex archaea that bridge the gap between prokaryotes and eukaryotes.</title>
        <authorList>
            <person name="Spang A."/>
            <person name="Saw J.H."/>
            <person name="Jorgensen S.L."/>
            <person name="Zaremba-Niedzwiedzka K."/>
            <person name="Martijn J."/>
            <person name="Lind A.E."/>
            <person name="van Eijk R."/>
            <person name="Schleper C."/>
            <person name="Guy L."/>
            <person name="Ettema T.J."/>
        </authorList>
    </citation>
    <scope>NUCLEOTIDE SEQUENCE</scope>
</reference>
<dbReference type="GO" id="GO:0005886">
    <property type="term" value="C:plasma membrane"/>
    <property type="evidence" value="ECO:0007669"/>
    <property type="project" value="UniProtKB-SubCell"/>
</dbReference>
<evidence type="ECO:0000256" key="3">
    <source>
        <dbReference type="ARBA" id="ARBA00022475"/>
    </source>
</evidence>
<feature type="transmembrane region" description="Helical" evidence="7">
    <location>
        <begin position="122"/>
        <end position="139"/>
    </location>
</feature>
<feature type="transmembrane region" description="Helical" evidence="7">
    <location>
        <begin position="151"/>
        <end position="171"/>
    </location>
</feature>
<organism evidence="8">
    <name type="scientific">marine sediment metagenome</name>
    <dbReference type="NCBI Taxonomy" id="412755"/>
    <lineage>
        <taxon>unclassified sequences</taxon>
        <taxon>metagenomes</taxon>
        <taxon>ecological metagenomes</taxon>
    </lineage>
</organism>
<evidence type="ECO:0000256" key="1">
    <source>
        <dbReference type="ARBA" id="ARBA00004651"/>
    </source>
</evidence>
<feature type="transmembrane region" description="Helical" evidence="7">
    <location>
        <begin position="488"/>
        <end position="510"/>
    </location>
</feature>
<evidence type="ECO:0000256" key="6">
    <source>
        <dbReference type="ARBA" id="ARBA00023136"/>
    </source>
</evidence>
<sequence>MSVNLASIKQALASWAKQEGLTLLFIIQGLIAIFLTLWLAMRLELPQPAVACITVIIVMQPQSGQVLVKGAYRFLGTIIGCVAMLVLVALVAQERVLFLLVVAIWIGLCAAGAMAFRDYRSYAFVLAGYTATLIGIPAVQNPDAAFMMAVWRLLEIGLGIVCASVISACLLPQTSTKAMQQSVKKRFGEFTAFVLENLAEPDNQQQYEHSMLLFATQAVGWENLRNVSSIEDYVSKQRKQRLARLNQEFMQLTSRYAGLHSLLQRVRLHYDNDITTAIDSCLAIVKDTIAPYRGSSLSSQQAKQVADIIATKQENLRLQIRAESARMTVLLSEQQKLDFDTACELIYRLFDEMRSYCDTQASLLTEQHPYEHESTRFQTKLNPVGALITGLRTSFIVLTFGSVWIATAWPSGNNFAMVAIAISAIVTTTPNPARSARQITLGTFIACLLGSLVNLVVLPQIDGFALLCFALAPVYVMGFYLSTQPKFAGYGMGLLIFFTFGAVPLNPAVFDPQLVINNYISLVLAQAMVAIILTVIIPADNGYVWSRLNKEMRLQIPTLFKPKQAQRRQRFESQTRDLLSQCYGFAGDSPEQYKNLIRMSFAVQIIGHAIIEMEETEQQLLSEKSVNHDWLQQKEILKQYVTALFKRPNTIQQGILLEQLATMMDWLRPQISTLSRFESSPPKQLLSHLHIIRNTVLDSHLFNLSSVTSSEGGNYAA</sequence>
<gene>
    <name evidence="8" type="ORF">LCGC14_0823180</name>
</gene>
<feature type="transmembrane region" description="Helical" evidence="7">
    <location>
        <begin position="97"/>
        <end position="115"/>
    </location>
</feature>
<dbReference type="InterPro" id="IPR006726">
    <property type="entry name" value="PHBA_efflux_AaeB/fusaric-R"/>
</dbReference>
<dbReference type="PANTHER" id="PTHR30509:SF9">
    <property type="entry name" value="MULTIDRUG RESISTANCE PROTEIN MDTO"/>
    <property type="match status" value="1"/>
</dbReference>
<keyword evidence="6 7" id="KW-0472">Membrane</keyword>
<keyword evidence="2" id="KW-0813">Transport</keyword>